<reference evidence="1 2" key="1">
    <citation type="journal article" date="2020" name="Cell">
        <title>Large-Scale Comparative Analyses of Tick Genomes Elucidate Their Genetic Diversity and Vector Capacities.</title>
        <authorList>
            <consortium name="Tick Genome and Microbiome Consortium (TIGMIC)"/>
            <person name="Jia N."/>
            <person name="Wang J."/>
            <person name="Shi W."/>
            <person name="Du L."/>
            <person name="Sun Y."/>
            <person name="Zhan W."/>
            <person name="Jiang J.F."/>
            <person name="Wang Q."/>
            <person name="Zhang B."/>
            <person name="Ji P."/>
            <person name="Bell-Sakyi L."/>
            <person name="Cui X.M."/>
            <person name="Yuan T.T."/>
            <person name="Jiang B.G."/>
            <person name="Yang W.F."/>
            <person name="Lam T.T."/>
            <person name="Chang Q.C."/>
            <person name="Ding S.J."/>
            <person name="Wang X.J."/>
            <person name="Zhu J.G."/>
            <person name="Ruan X.D."/>
            <person name="Zhao L."/>
            <person name="Wei J.T."/>
            <person name="Ye R.Z."/>
            <person name="Que T.C."/>
            <person name="Du C.H."/>
            <person name="Zhou Y.H."/>
            <person name="Cheng J.X."/>
            <person name="Dai P.F."/>
            <person name="Guo W.B."/>
            <person name="Han X.H."/>
            <person name="Huang E.J."/>
            <person name="Li L.F."/>
            <person name="Wei W."/>
            <person name="Gao Y.C."/>
            <person name="Liu J.Z."/>
            <person name="Shao H.Z."/>
            <person name="Wang X."/>
            <person name="Wang C.C."/>
            <person name="Yang T.C."/>
            <person name="Huo Q.B."/>
            <person name="Li W."/>
            <person name="Chen H.Y."/>
            <person name="Chen S.E."/>
            <person name="Zhou L.G."/>
            <person name="Ni X.B."/>
            <person name="Tian J.H."/>
            <person name="Sheng Y."/>
            <person name="Liu T."/>
            <person name="Pan Y.S."/>
            <person name="Xia L.Y."/>
            <person name="Li J."/>
            <person name="Zhao F."/>
            <person name="Cao W.C."/>
        </authorList>
    </citation>
    <scope>NUCLEOTIDE SEQUENCE [LARGE SCALE GENOMIC DNA]</scope>
    <source>
        <strain evidence="1">HaeL-2018</strain>
    </source>
</reference>
<dbReference type="InterPro" id="IPR011335">
    <property type="entry name" value="Restrct_endonuc-II-like"/>
</dbReference>
<dbReference type="InterPro" id="IPR011604">
    <property type="entry name" value="PDDEXK-like_dom_sf"/>
</dbReference>
<evidence type="ECO:0000313" key="1">
    <source>
        <dbReference type="EMBL" id="KAH9364934.1"/>
    </source>
</evidence>
<dbReference type="OMA" id="DWISCKE"/>
<sequence>MHGLLEIKCPYSQKGKSVSQIAEPFYMVKDHQGIFKLDRSHDYYFQVLGQMALAGLSWTDFAVFSDQFMIVERIRFCEQDWAVERPKLDNFFFSVLLPYLAKKCDKRGNAEFASQEKHTLCCKFTLQAQRCQIGT</sequence>
<dbReference type="PANTHER" id="PTHR46609">
    <property type="entry name" value="EXONUCLEASE, PHAGE-TYPE/RECB, C-TERMINAL DOMAIN-CONTAINING PROTEIN"/>
    <property type="match status" value="1"/>
</dbReference>
<proteinExistence type="predicted"/>
<keyword evidence="2" id="KW-1185">Reference proteome</keyword>
<dbReference type="InterPro" id="IPR051703">
    <property type="entry name" value="NF-kappa-B_Signaling_Reg"/>
</dbReference>
<dbReference type="SUPFAM" id="SSF52980">
    <property type="entry name" value="Restriction endonuclease-like"/>
    <property type="match status" value="1"/>
</dbReference>
<dbReference type="VEuPathDB" id="VectorBase:HLOH_053258"/>
<dbReference type="OrthoDB" id="6775702at2759"/>
<protein>
    <recommendedName>
        <fullName evidence="3">YqaJ viral recombinase domain-containing protein</fullName>
    </recommendedName>
</protein>
<dbReference type="Proteomes" id="UP000821853">
    <property type="component" value="Unassembled WGS sequence"/>
</dbReference>
<dbReference type="AlphaFoldDB" id="A0A9J6FF44"/>
<dbReference type="Gene3D" id="3.90.320.10">
    <property type="match status" value="1"/>
</dbReference>
<evidence type="ECO:0008006" key="3">
    <source>
        <dbReference type="Google" id="ProtNLM"/>
    </source>
</evidence>
<dbReference type="EMBL" id="JABSTR010000003">
    <property type="protein sequence ID" value="KAH9364934.1"/>
    <property type="molecule type" value="Genomic_DNA"/>
</dbReference>
<dbReference type="PANTHER" id="PTHR46609:SF7">
    <property type="match status" value="1"/>
</dbReference>
<evidence type="ECO:0000313" key="2">
    <source>
        <dbReference type="Proteomes" id="UP000821853"/>
    </source>
</evidence>
<comment type="caution">
    <text evidence="1">The sequence shown here is derived from an EMBL/GenBank/DDBJ whole genome shotgun (WGS) entry which is preliminary data.</text>
</comment>
<accession>A0A9J6FF44</accession>
<name>A0A9J6FF44_HAELO</name>
<dbReference type="GO" id="GO:0006281">
    <property type="term" value="P:DNA repair"/>
    <property type="evidence" value="ECO:0007669"/>
    <property type="project" value="UniProtKB-ARBA"/>
</dbReference>
<organism evidence="1 2">
    <name type="scientific">Haemaphysalis longicornis</name>
    <name type="common">Bush tick</name>
    <dbReference type="NCBI Taxonomy" id="44386"/>
    <lineage>
        <taxon>Eukaryota</taxon>
        <taxon>Metazoa</taxon>
        <taxon>Ecdysozoa</taxon>
        <taxon>Arthropoda</taxon>
        <taxon>Chelicerata</taxon>
        <taxon>Arachnida</taxon>
        <taxon>Acari</taxon>
        <taxon>Parasitiformes</taxon>
        <taxon>Ixodida</taxon>
        <taxon>Ixodoidea</taxon>
        <taxon>Ixodidae</taxon>
        <taxon>Haemaphysalinae</taxon>
        <taxon>Haemaphysalis</taxon>
    </lineage>
</organism>
<gene>
    <name evidence="1" type="ORF">HPB48_017971</name>
</gene>